<dbReference type="RefSeq" id="WP_307412231.1">
    <property type="nucleotide sequence ID" value="NZ_JAUSUR010000012.1"/>
</dbReference>
<comment type="caution">
    <text evidence="1">The sequence shown here is derived from an EMBL/GenBank/DDBJ whole genome shotgun (WGS) entry which is preliminary data.</text>
</comment>
<dbReference type="Proteomes" id="UP001230220">
    <property type="component" value="Unassembled WGS sequence"/>
</dbReference>
<reference evidence="1 2" key="1">
    <citation type="submission" date="2023-07" db="EMBL/GenBank/DDBJ databases">
        <title>Genomic Encyclopedia of Type Strains, Phase IV (KMG-IV): sequencing the most valuable type-strain genomes for metagenomic binning, comparative biology and taxonomic classification.</title>
        <authorList>
            <person name="Goeker M."/>
        </authorList>
    </citation>
    <scope>NUCLEOTIDE SEQUENCE [LARGE SCALE GENOMIC DNA]</scope>
    <source>
        <strain evidence="1 2">DSM 16784</strain>
    </source>
</reference>
<accession>A0ABU0E8S6</accession>
<name>A0ABU0E8S6_9FIRM</name>
<organism evidence="1 2">
    <name type="scientific">Breznakia pachnodae</name>
    <dbReference type="NCBI Taxonomy" id="265178"/>
    <lineage>
        <taxon>Bacteria</taxon>
        <taxon>Bacillati</taxon>
        <taxon>Bacillota</taxon>
        <taxon>Erysipelotrichia</taxon>
        <taxon>Erysipelotrichales</taxon>
        <taxon>Erysipelotrichaceae</taxon>
        <taxon>Breznakia</taxon>
    </lineage>
</organism>
<sequence length="120" mass="14011">MENKNDLSLNQFININNLTYLGEGGTSKIYINDENIVWKIFDKNYSLHEIVSEFHKHEIIRKICTNTPNIYQLWLLGHNGIIKMEYIRGNSILSIMKRIGGQLGNMLNNLELSIKKLLYK</sequence>
<keyword evidence="2" id="KW-1185">Reference proteome</keyword>
<evidence type="ECO:0000313" key="2">
    <source>
        <dbReference type="Proteomes" id="UP001230220"/>
    </source>
</evidence>
<evidence type="ECO:0000313" key="1">
    <source>
        <dbReference type="EMBL" id="MDQ0363301.1"/>
    </source>
</evidence>
<evidence type="ECO:0008006" key="3">
    <source>
        <dbReference type="Google" id="ProtNLM"/>
    </source>
</evidence>
<dbReference type="EMBL" id="JAUSUR010000012">
    <property type="protein sequence ID" value="MDQ0363301.1"/>
    <property type="molecule type" value="Genomic_DNA"/>
</dbReference>
<gene>
    <name evidence="1" type="ORF">J2S15_004066</name>
</gene>
<dbReference type="InterPro" id="IPR011009">
    <property type="entry name" value="Kinase-like_dom_sf"/>
</dbReference>
<dbReference type="SUPFAM" id="SSF56112">
    <property type="entry name" value="Protein kinase-like (PK-like)"/>
    <property type="match status" value="1"/>
</dbReference>
<proteinExistence type="predicted"/>
<protein>
    <recommendedName>
        <fullName evidence="3">Serine/threonine protein kinase</fullName>
    </recommendedName>
</protein>